<dbReference type="FunFam" id="3.30.1130.10:FF:000002">
    <property type="entry name" value="7,8-dihydroneopterin aldolase"/>
    <property type="match status" value="1"/>
</dbReference>
<evidence type="ECO:0000256" key="2">
    <source>
        <dbReference type="ARBA" id="ARBA00001353"/>
    </source>
</evidence>
<comment type="pathway">
    <text evidence="3 8">Cofactor biosynthesis; tetrahydrofolate biosynthesis; 2-amino-4-hydroxy-6-hydroxymethyl-7,8-dihydropteridine diphosphate from 7,8-dihydroneopterin triphosphate: step 3/4.</text>
</comment>
<dbReference type="Gene3D" id="3.30.1130.10">
    <property type="match status" value="1"/>
</dbReference>
<evidence type="ECO:0000259" key="10">
    <source>
        <dbReference type="SMART" id="SM00905"/>
    </source>
</evidence>
<comment type="similarity">
    <text evidence="4 8">Belongs to the DHNA family.</text>
</comment>
<proteinExistence type="inferred from homology"/>
<evidence type="ECO:0000256" key="9">
    <source>
        <dbReference type="SAM" id="MobiDB-lite"/>
    </source>
</evidence>
<dbReference type="Pfam" id="PF02152">
    <property type="entry name" value="FolB"/>
    <property type="match status" value="1"/>
</dbReference>
<keyword evidence="5 8" id="KW-0289">Folate biosynthesis</keyword>
<evidence type="ECO:0000256" key="5">
    <source>
        <dbReference type="ARBA" id="ARBA00022909"/>
    </source>
</evidence>
<dbReference type="InterPro" id="IPR006156">
    <property type="entry name" value="Dihydroneopterin_aldolase"/>
</dbReference>
<evidence type="ECO:0000256" key="4">
    <source>
        <dbReference type="ARBA" id="ARBA00005708"/>
    </source>
</evidence>
<dbReference type="NCBIfam" id="TIGR00526">
    <property type="entry name" value="folB_dom"/>
    <property type="match status" value="1"/>
</dbReference>
<comment type="catalytic activity">
    <reaction evidence="2 8">
        <text>7,8-dihydroneopterin = 6-hydroxymethyl-7,8-dihydropterin + glycolaldehyde</text>
        <dbReference type="Rhea" id="RHEA:10540"/>
        <dbReference type="ChEBI" id="CHEBI:17001"/>
        <dbReference type="ChEBI" id="CHEBI:17071"/>
        <dbReference type="ChEBI" id="CHEBI:44841"/>
        <dbReference type="EC" id="4.1.2.25"/>
    </reaction>
</comment>
<evidence type="ECO:0000256" key="8">
    <source>
        <dbReference type="RuleBase" id="RU362079"/>
    </source>
</evidence>
<evidence type="ECO:0000256" key="3">
    <source>
        <dbReference type="ARBA" id="ARBA00005013"/>
    </source>
</evidence>
<organism evidence="11 12">
    <name type="scientific">Halochromatium salexigens</name>
    <name type="common">Chromatium salexigens</name>
    <dbReference type="NCBI Taxonomy" id="49447"/>
    <lineage>
        <taxon>Bacteria</taxon>
        <taxon>Pseudomonadati</taxon>
        <taxon>Pseudomonadota</taxon>
        <taxon>Gammaproteobacteria</taxon>
        <taxon>Chromatiales</taxon>
        <taxon>Chromatiaceae</taxon>
        <taxon>Halochromatium</taxon>
    </lineage>
</organism>
<comment type="function">
    <text evidence="8">Catalyzes the conversion of 7,8-dihydroneopterin to 6-hydroxymethyl-7,8-dihydropterin.</text>
</comment>
<evidence type="ECO:0000256" key="7">
    <source>
        <dbReference type="ARBA" id="ARBA00023239"/>
    </source>
</evidence>
<accession>A0AAJ0XFS2</accession>
<comment type="caution">
    <text evidence="11">The sequence shown here is derived from an EMBL/GenBank/DDBJ whole genome shotgun (WGS) entry which is preliminary data.</text>
</comment>
<keyword evidence="12" id="KW-1185">Reference proteome</keyword>
<dbReference type="GO" id="GO:0016853">
    <property type="term" value="F:isomerase activity"/>
    <property type="evidence" value="ECO:0007669"/>
    <property type="project" value="UniProtKB-KW"/>
</dbReference>
<protein>
    <recommendedName>
        <fullName evidence="8">7,8-dihydroneopterin aldolase</fullName>
        <ecNumber evidence="8">4.1.2.25</ecNumber>
    </recommendedName>
</protein>
<feature type="region of interest" description="Disordered" evidence="9">
    <location>
        <begin position="112"/>
        <end position="147"/>
    </location>
</feature>
<evidence type="ECO:0000256" key="1">
    <source>
        <dbReference type="ARBA" id="ARBA00000693"/>
    </source>
</evidence>
<dbReference type="SUPFAM" id="SSF55620">
    <property type="entry name" value="Tetrahydrobiopterin biosynthesis enzymes-like"/>
    <property type="match status" value="1"/>
</dbReference>
<evidence type="ECO:0000256" key="6">
    <source>
        <dbReference type="ARBA" id="ARBA00023235"/>
    </source>
</evidence>
<dbReference type="CDD" id="cd00534">
    <property type="entry name" value="DHNA_DHNTPE"/>
    <property type="match status" value="1"/>
</dbReference>
<gene>
    <name evidence="11" type="ORF">CCR82_09100</name>
</gene>
<keyword evidence="6" id="KW-0413">Isomerase</keyword>
<name>A0AAJ0XFS2_HALSE</name>
<evidence type="ECO:0000313" key="11">
    <source>
        <dbReference type="EMBL" id="MBK5930673.1"/>
    </source>
</evidence>
<dbReference type="Proteomes" id="UP001296967">
    <property type="component" value="Unassembled WGS sequence"/>
</dbReference>
<dbReference type="GO" id="GO:0004150">
    <property type="term" value="F:dihydroneopterin aldolase activity"/>
    <property type="evidence" value="ECO:0007669"/>
    <property type="project" value="UniProtKB-UniRule"/>
</dbReference>
<dbReference type="EC" id="4.1.2.25" evidence="8"/>
<feature type="domain" description="Dihydroneopterin aldolase/epimerase" evidence="10">
    <location>
        <begin position="4"/>
        <end position="114"/>
    </location>
</feature>
<evidence type="ECO:0000313" key="12">
    <source>
        <dbReference type="Proteomes" id="UP001296967"/>
    </source>
</evidence>
<feature type="compositionally biased region" description="Polar residues" evidence="9">
    <location>
        <begin position="121"/>
        <end position="137"/>
    </location>
</feature>
<dbReference type="EMBL" id="NHSF01000056">
    <property type="protein sequence ID" value="MBK5930673.1"/>
    <property type="molecule type" value="Genomic_DNA"/>
</dbReference>
<comment type="catalytic activity">
    <reaction evidence="1">
        <text>7,8-dihydroneopterin = 7,8-dihydromonapterin</text>
        <dbReference type="Rhea" id="RHEA:45328"/>
        <dbReference type="ChEBI" id="CHEBI:17001"/>
        <dbReference type="ChEBI" id="CHEBI:71175"/>
        <dbReference type="EC" id="5.1.99.8"/>
    </reaction>
</comment>
<dbReference type="NCBIfam" id="TIGR00525">
    <property type="entry name" value="folB"/>
    <property type="match status" value="1"/>
</dbReference>
<keyword evidence="7 8" id="KW-0456">Lyase</keyword>
<dbReference type="GO" id="GO:0046654">
    <property type="term" value="P:tetrahydrofolate biosynthetic process"/>
    <property type="evidence" value="ECO:0007669"/>
    <property type="project" value="UniProtKB-UniRule"/>
</dbReference>
<dbReference type="GO" id="GO:0005737">
    <property type="term" value="C:cytoplasm"/>
    <property type="evidence" value="ECO:0007669"/>
    <property type="project" value="TreeGrafter"/>
</dbReference>
<dbReference type="InterPro" id="IPR043133">
    <property type="entry name" value="GTP-CH-I_C/QueF"/>
</dbReference>
<dbReference type="PANTHER" id="PTHR42844:SF1">
    <property type="entry name" value="DIHYDRONEOPTERIN ALDOLASE 1-RELATED"/>
    <property type="match status" value="1"/>
</dbReference>
<dbReference type="AlphaFoldDB" id="A0AAJ0XFS2"/>
<sequence>MDIVFIKGLRVETIIGIYDWEKAIRQPVVLDVEMGTDVRRGAASDRIQDALDYKAVSKRLKTFIGESRFELVETLAERCAAIILDEFAVPWVRLTLNKIGALSDAEGVGVIIEREPRGQPSEATGSRSDAANDSSGQADAEHGSASA</sequence>
<dbReference type="InterPro" id="IPR006157">
    <property type="entry name" value="FolB_dom"/>
</dbReference>
<dbReference type="GO" id="GO:0046656">
    <property type="term" value="P:folic acid biosynthetic process"/>
    <property type="evidence" value="ECO:0007669"/>
    <property type="project" value="UniProtKB-UniRule"/>
</dbReference>
<dbReference type="RefSeq" id="WP_201245318.1">
    <property type="nucleotide sequence ID" value="NZ_NHSF01000056.1"/>
</dbReference>
<reference evidence="11" key="2">
    <citation type="journal article" date="2020" name="Microorganisms">
        <title>Osmotic Adaptation and Compatible Solute Biosynthesis of Phototrophic Bacteria as Revealed from Genome Analyses.</title>
        <authorList>
            <person name="Imhoff J.F."/>
            <person name="Rahn T."/>
            <person name="Kunzel S."/>
            <person name="Keller A."/>
            <person name="Neulinger S.C."/>
        </authorList>
    </citation>
    <scope>NUCLEOTIDE SEQUENCE</scope>
    <source>
        <strain evidence="11">DSM 4395</strain>
    </source>
</reference>
<reference evidence="11" key="1">
    <citation type="submission" date="2017-05" db="EMBL/GenBank/DDBJ databases">
        <authorList>
            <person name="Imhoff J.F."/>
            <person name="Rahn T."/>
            <person name="Kuenzel S."/>
            <person name="Neulinger S.C."/>
        </authorList>
    </citation>
    <scope>NUCLEOTIDE SEQUENCE</scope>
    <source>
        <strain evidence="11">DSM 4395</strain>
    </source>
</reference>
<dbReference type="PANTHER" id="PTHR42844">
    <property type="entry name" value="DIHYDRONEOPTERIN ALDOLASE 1-RELATED"/>
    <property type="match status" value="1"/>
</dbReference>
<dbReference type="SMART" id="SM00905">
    <property type="entry name" value="FolB"/>
    <property type="match status" value="1"/>
</dbReference>